<dbReference type="Gene3D" id="3.40.50.300">
    <property type="entry name" value="P-loop containing nucleotide triphosphate hydrolases"/>
    <property type="match status" value="2"/>
</dbReference>
<dbReference type="Pfam" id="PF08378">
    <property type="entry name" value="NERD"/>
    <property type="match status" value="1"/>
</dbReference>
<evidence type="ECO:0000259" key="1">
    <source>
        <dbReference type="Pfam" id="PF08378"/>
    </source>
</evidence>
<dbReference type="SUPFAM" id="SSF52540">
    <property type="entry name" value="P-loop containing nucleoside triphosphate hydrolases"/>
    <property type="match status" value="1"/>
</dbReference>
<sequence length="603" mass="67499">MRRSTRHCVRRLRDKGFGTPTTPVGSTTGSAPDGCALVTRCGRAVGRHTVTEGGPVPLLIPESPRFDTKSERLVWELLRDQLGADDVLAAGLRITDEAKDHEADLVVIMPGSGVVVVEVKGGVVSHDGDSWWVEGSGGRRRQIHPVEQALKTKYALRRYVEADPRWAERGGDRLRWAHAVVFPYTEIDGDFSRPECPRWMVSGRDDLGDLARRLWDIPVQQETRHRVADVVDAGTIAEILRGRNMPQRDVVSLALEREEITEQLTQDQATILGAIKLLNRVEIRGGAGSGKTWLAMEQARRLARDGQRVVLTCYSRGLAEFMRRTVATWPPAQQPAYVGEFHTLGMRWGAAPGTDDDSDYWERRLPAQMVELGAGLPEEERFDAVVVDEAQDFAESWWPALLAALRDDETGGVYAFTDDGQRVFQRFGRPPIPLVPLVMDHNIRNTRQIGTVFTPLTPMPMRLLGADGPAVRFISCAASDAVERADDEVDALIDDGWRPEDIALLTTGSRHPEQVARQAAGQDEYWRTFWDADQVFYGHVLGFKGMERRCVVLALNEDEPRDRSRERLYVGLSRARDLLVVIGDPDHIRHVGGDEVFRRLCTE</sequence>
<keyword evidence="2" id="KW-0067">ATP-binding</keyword>
<gene>
    <name evidence="2" type="ORF">G1H10_26765</name>
</gene>
<dbReference type="InterPro" id="IPR011528">
    <property type="entry name" value="NERD"/>
</dbReference>
<dbReference type="GO" id="GO:0005524">
    <property type="term" value="F:ATP binding"/>
    <property type="evidence" value="ECO:0007669"/>
    <property type="project" value="UniProtKB-KW"/>
</dbReference>
<evidence type="ECO:0000313" key="2">
    <source>
        <dbReference type="EMBL" id="NEE03776.1"/>
    </source>
</evidence>
<dbReference type="InterPro" id="IPR027417">
    <property type="entry name" value="P-loop_NTPase"/>
</dbReference>
<dbReference type="EMBL" id="JAAGOA010000025">
    <property type="protein sequence ID" value="NEE03776.1"/>
    <property type="molecule type" value="Genomic_DNA"/>
</dbReference>
<dbReference type="Proteomes" id="UP000475214">
    <property type="component" value="Unassembled WGS sequence"/>
</dbReference>
<comment type="caution">
    <text evidence="2">The sequence shown here is derived from an EMBL/GenBank/DDBJ whole genome shotgun (WGS) entry which is preliminary data.</text>
</comment>
<accession>A0A6L9SEV5</accession>
<reference evidence="2 3" key="1">
    <citation type="submission" date="2020-02" db="EMBL/GenBank/DDBJ databases">
        <authorList>
            <person name="Li X.-J."/>
            <person name="Han X.-M."/>
        </authorList>
    </citation>
    <scope>NUCLEOTIDE SEQUENCE [LARGE SCALE GENOMIC DNA]</scope>
    <source>
        <strain evidence="2 3">CCTCC AB 2017055</strain>
    </source>
</reference>
<dbReference type="AlphaFoldDB" id="A0A6L9SEV5"/>
<organism evidence="2 3">
    <name type="scientific">Phytoactinopolyspora halotolerans</name>
    <dbReference type="NCBI Taxonomy" id="1981512"/>
    <lineage>
        <taxon>Bacteria</taxon>
        <taxon>Bacillati</taxon>
        <taxon>Actinomycetota</taxon>
        <taxon>Actinomycetes</taxon>
        <taxon>Jiangellales</taxon>
        <taxon>Jiangellaceae</taxon>
        <taxon>Phytoactinopolyspora</taxon>
    </lineage>
</organism>
<proteinExistence type="predicted"/>
<evidence type="ECO:0000313" key="3">
    <source>
        <dbReference type="Proteomes" id="UP000475214"/>
    </source>
</evidence>
<keyword evidence="3" id="KW-1185">Reference proteome</keyword>
<keyword evidence="2" id="KW-0547">Nucleotide-binding</keyword>
<protein>
    <submittedName>
        <fullName evidence="2">ATP-binding domain-containing protein</fullName>
    </submittedName>
</protein>
<feature type="domain" description="NERD" evidence="1">
    <location>
        <begin position="69"/>
        <end position="183"/>
    </location>
</feature>
<name>A0A6L9SEV5_9ACTN</name>